<dbReference type="RefSeq" id="WP_154150891.1">
    <property type="nucleotide sequence ID" value="NZ_SZWE01000001.1"/>
</dbReference>
<dbReference type="Gene3D" id="3.40.50.2000">
    <property type="entry name" value="Glycogen Phosphorylase B"/>
    <property type="match status" value="1"/>
</dbReference>
<dbReference type="SUPFAM" id="SSF53756">
    <property type="entry name" value="UDP-Glycosyltransferase/glycogen phosphorylase"/>
    <property type="match status" value="1"/>
</dbReference>
<protein>
    <submittedName>
        <fullName evidence="2">Glycosyltransferase family 4 protein</fullName>
    </submittedName>
</protein>
<dbReference type="EMBL" id="SZWE01000001">
    <property type="protein sequence ID" value="MRU15524.1"/>
    <property type="molecule type" value="Genomic_DNA"/>
</dbReference>
<name>A0A844CZU4_9RHOB</name>
<dbReference type="Gene3D" id="3.40.50.11090">
    <property type="match status" value="1"/>
</dbReference>
<keyword evidence="3" id="KW-1185">Reference proteome</keyword>
<sequence>MAHREGLMDLVTTTTGDIEANFRAIEEGRKRVIKQPQVITWFLPIVTHALKGGVRTVFAFSEYMSVKYGTLNVFVVYAYNGVDFDSASLSNSLRDHFPNLKFVIRKFLHGKDRVEDLPHSDISVCTLWTTAYIMLRYNQTARKFYFMQDFEPMFYAGGDLYMMIEQTYRLGYSCIANTPGVGNKYRAYSSDVVSFLPGIDGSVFYADPEKSDRINADGMWQIVFYGRPGNARNGFFLGAETLKSVKDRLGNKVRIISVGADWAPAEFGLEGVVENLGLLKRIEEVADLYRKSDLGLVFMATPHPSYQPLEYMACGCVVATNRNESNNWLLNANNSLLLDPIPSVAADCIVRLLQSPDKRRRLIENGIETVKELNWSTAFEVIETRMIWSAPLADS</sequence>
<proteinExistence type="predicted"/>
<dbReference type="GO" id="GO:0016740">
    <property type="term" value="F:transferase activity"/>
    <property type="evidence" value="ECO:0007669"/>
    <property type="project" value="UniProtKB-KW"/>
</dbReference>
<dbReference type="Proteomes" id="UP000564704">
    <property type="component" value="Unassembled WGS sequence"/>
</dbReference>
<evidence type="ECO:0000313" key="3">
    <source>
        <dbReference type="Proteomes" id="UP000564704"/>
    </source>
</evidence>
<dbReference type="AlphaFoldDB" id="A0A844CZU4"/>
<keyword evidence="2" id="KW-0808">Transferase</keyword>
<comment type="caution">
    <text evidence="2">The sequence shown here is derived from an EMBL/GenBank/DDBJ whole genome shotgun (WGS) entry which is preliminary data.</text>
</comment>
<evidence type="ECO:0000313" key="2">
    <source>
        <dbReference type="EMBL" id="MRU15524.1"/>
    </source>
</evidence>
<dbReference type="InterPro" id="IPR055050">
    <property type="entry name" value="WsaF_C"/>
</dbReference>
<dbReference type="Pfam" id="PF22772">
    <property type="entry name" value="WsaF_C"/>
    <property type="match status" value="1"/>
</dbReference>
<reference evidence="2 3" key="1">
    <citation type="submission" date="2019-05" db="EMBL/GenBank/DDBJ databases">
        <title>Roseovarius bejariae sp. nov., a moderately halophylic bacterium isolated from a saline soil in Rambla Salada (Murcia).</title>
        <authorList>
            <person name="Castro D.J."/>
            <person name="Gomez-Altuve A."/>
            <person name="Reina J.C."/>
            <person name="Rodriguez M."/>
            <person name="Sampedro I."/>
            <person name="Llamas I."/>
            <person name="Martinez-Checa F."/>
        </authorList>
    </citation>
    <scope>NUCLEOTIDE SEQUENCE [LARGE SCALE GENOMIC DNA]</scope>
    <source>
        <strain evidence="2 3">A21</strain>
    </source>
</reference>
<evidence type="ECO:0000259" key="1">
    <source>
        <dbReference type="Pfam" id="PF22772"/>
    </source>
</evidence>
<accession>A0A844CZU4</accession>
<feature type="domain" description="WsaF C-terminal" evidence="1">
    <location>
        <begin position="221"/>
        <end position="337"/>
    </location>
</feature>
<organism evidence="2 3">
    <name type="scientific">Roseovarius bejariae</name>
    <dbReference type="NCBI Taxonomy" id="2576383"/>
    <lineage>
        <taxon>Bacteria</taxon>
        <taxon>Pseudomonadati</taxon>
        <taxon>Pseudomonadota</taxon>
        <taxon>Alphaproteobacteria</taxon>
        <taxon>Rhodobacterales</taxon>
        <taxon>Roseobacteraceae</taxon>
        <taxon>Roseovarius</taxon>
    </lineage>
</organism>
<gene>
    <name evidence="2" type="ORF">FDP25_08795</name>
</gene>
<dbReference type="OrthoDB" id="7527830at2"/>